<accession>A0ABY0HD97</accession>
<evidence type="ECO:0000313" key="2">
    <source>
        <dbReference type="Proteomes" id="UP000294003"/>
    </source>
</evidence>
<dbReference type="EMBL" id="QJNS01000050">
    <property type="protein sequence ID" value="RYO90783.1"/>
    <property type="molecule type" value="Genomic_DNA"/>
</dbReference>
<proteinExistence type="predicted"/>
<dbReference type="Proteomes" id="UP000294003">
    <property type="component" value="Unassembled WGS sequence"/>
</dbReference>
<evidence type="ECO:0000313" key="1">
    <source>
        <dbReference type="EMBL" id="RYO90783.1"/>
    </source>
</evidence>
<comment type="caution">
    <text evidence="1">The sequence shown here is derived from an EMBL/GenBank/DDBJ whole genome shotgun (WGS) entry which is preliminary data.</text>
</comment>
<organism evidence="1 2">
    <name type="scientific">Monosporascus cannonballus</name>
    <dbReference type="NCBI Taxonomy" id="155416"/>
    <lineage>
        <taxon>Eukaryota</taxon>
        <taxon>Fungi</taxon>
        <taxon>Dikarya</taxon>
        <taxon>Ascomycota</taxon>
        <taxon>Pezizomycotina</taxon>
        <taxon>Sordariomycetes</taxon>
        <taxon>Xylariomycetidae</taxon>
        <taxon>Xylariales</taxon>
        <taxon>Xylariales incertae sedis</taxon>
        <taxon>Monosporascus</taxon>
    </lineage>
</organism>
<gene>
    <name evidence="1" type="ORF">DL762_002529</name>
</gene>
<keyword evidence="2" id="KW-1185">Reference proteome</keyword>
<reference evidence="1 2" key="1">
    <citation type="submission" date="2018-06" db="EMBL/GenBank/DDBJ databases">
        <title>Complete Genomes of Monosporascus.</title>
        <authorList>
            <person name="Robinson A.J."/>
            <person name="Natvig D.O."/>
        </authorList>
    </citation>
    <scope>NUCLEOTIDE SEQUENCE [LARGE SCALE GENOMIC DNA]</scope>
    <source>
        <strain evidence="1 2">CBS 609.92</strain>
    </source>
</reference>
<protein>
    <submittedName>
        <fullName evidence="1">Uncharacterized protein</fullName>
    </submittedName>
</protein>
<name>A0ABY0HD97_9PEZI</name>
<sequence length="79" mass="8862">MISGFLDTFASRGLMCNEPEDVPSAITHALESRVDGETYHVAGSRTYEIEKRLEVLRAQWLGEDVYRDLVAVQDVFADA</sequence>